<evidence type="ECO:0000313" key="1">
    <source>
        <dbReference type="EMBL" id="WOL01819.1"/>
    </source>
</evidence>
<gene>
    <name evidence="1" type="ORF">Cni_G10536</name>
</gene>
<sequence length="72" mass="8309">MIRIRWNVIESASLPEYQRLHSKALIFERSSAPRFVLAFIHQLGTEVTFEVVGVVMASRCHAYVARGHVRNR</sequence>
<accession>A0AAQ3K5Y0</accession>
<dbReference type="AlphaFoldDB" id="A0AAQ3K5Y0"/>
<keyword evidence="2" id="KW-1185">Reference proteome</keyword>
<organism evidence="1 2">
    <name type="scientific">Canna indica</name>
    <name type="common">Indian-shot</name>
    <dbReference type="NCBI Taxonomy" id="4628"/>
    <lineage>
        <taxon>Eukaryota</taxon>
        <taxon>Viridiplantae</taxon>
        <taxon>Streptophyta</taxon>
        <taxon>Embryophyta</taxon>
        <taxon>Tracheophyta</taxon>
        <taxon>Spermatophyta</taxon>
        <taxon>Magnoliopsida</taxon>
        <taxon>Liliopsida</taxon>
        <taxon>Zingiberales</taxon>
        <taxon>Cannaceae</taxon>
        <taxon>Canna</taxon>
    </lineage>
</organism>
<evidence type="ECO:0000313" key="2">
    <source>
        <dbReference type="Proteomes" id="UP001327560"/>
    </source>
</evidence>
<dbReference type="Proteomes" id="UP001327560">
    <property type="component" value="Chromosome 3"/>
</dbReference>
<name>A0AAQ3K5Y0_9LILI</name>
<dbReference type="EMBL" id="CP136892">
    <property type="protein sequence ID" value="WOL01819.1"/>
    <property type="molecule type" value="Genomic_DNA"/>
</dbReference>
<reference evidence="1 2" key="1">
    <citation type="submission" date="2023-10" db="EMBL/GenBank/DDBJ databases">
        <title>Chromosome-scale genome assembly provides insights into flower coloration mechanisms of Canna indica.</title>
        <authorList>
            <person name="Li C."/>
        </authorList>
    </citation>
    <scope>NUCLEOTIDE SEQUENCE [LARGE SCALE GENOMIC DNA]</scope>
    <source>
        <tissue evidence="1">Flower</tissue>
    </source>
</reference>
<proteinExistence type="predicted"/>
<protein>
    <submittedName>
        <fullName evidence="1">Uncharacterized protein</fullName>
    </submittedName>
</protein>